<keyword evidence="2" id="KW-1185">Reference proteome</keyword>
<proteinExistence type="predicted"/>
<accession>A0A512CIY9</accession>
<dbReference type="AlphaFoldDB" id="A0A512CIY9"/>
<protein>
    <recommendedName>
        <fullName evidence="3">LamG-like jellyroll fold domain-containing protein</fullName>
    </recommendedName>
</protein>
<comment type="caution">
    <text evidence="1">The sequence shown here is derived from an EMBL/GenBank/DDBJ whole genome shotgun (WGS) entry which is preliminary data.</text>
</comment>
<evidence type="ECO:0000313" key="1">
    <source>
        <dbReference type="EMBL" id="GEO24182.1"/>
    </source>
</evidence>
<dbReference type="SUPFAM" id="SSF49899">
    <property type="entry name" value="Concanavalin A-like lectins/glucanases"/>
    <property type="match status" value="1"/>
</dbReference>
<dbReference type="Gene3D" id="2.60.40.10">
    <property type="entry name" value="Immunoglobulins"/>
    <property type="match status" value="1"/>
</dbReference>
<evidence type="ECO:0000313" key="2">
    <source>
        <dbReference type="Proteomes" id="UP000321301"/>
    </source>
</evidence>
<sequence length="361" mass="39434">MINKRFTLIMLMAMIATSCTDGYIDDIAFVAPGPDNNAPEIEINYPNEGTKIRVVEDVTAINIDLTIEDDIEIDAVSLTMDGTAIASFNEFIDYRRFLKKHTFEALTNGQHVLEVMATDKSGKSTVKSVTFEKTEPYQPIYDGEIFYLPFDGDFVELVRLQTPDIAGAPEFASGLMGSAYAGKTDAYLKFPTDGLKNESFGAVFWYNLNASPDRAGLLVMGPPDEANPTAMNNRTSGFRLFRENAGGMQRIKLNVGDGTNDSWFDGGSAADIDPAISGWNHIAFTIASDQVTVYLNGEIVSQNNFNGVDWTGCDLLSVGSGAPRFAGWGHLSTASLMDELRIFNTALTQEEIRSIMAAESN</sequence>
<dbReference type="GO" id="GO:0005975">
    <property type="term" value="P:carbohydrate metabolic process"/>
    <property type="evidence" value="ECO:0007669"/>
    <property type="project" value="UniProtKB-ARBA"/>
</dbReference>
<gene>
    <name evidence="1" type="ORF">CQA01_47160</name>
</gene>
<dbReference type="Pfam" id="PF13385">
    <property type="entry name" value="Laminin_G_3"/>
    <property type="match status" value="1"/>
</dbReference>
<organism evidence="1 2">
    <name type="scientific">Cyclobacterium qasimii</name>
    <dbReference type="NCBI Taxonomy" id="1350429"/>
    <lineage>
        <taxon>Bacteria</taxon>
        <taxon>Pseudomonadati</taxon>
        <taxon>Bacteroidota</taxon>
        <taxon>Cytophagia</taxon>
        <taxon>Cytophagales</taxon>
        <taxon>Cyclobacteriaceae</taxon>
        <taxon>Cyclobacterium</taxon>
    </lineage>
</organism>
<evidence type="ECO:0008006" key="3">
    <source>
        <dbReference type="Google" id="ProtNLM"/>
    </source>
</evidence>
<dbReference type="EMBL" id="BJYV01000043">
    <property type="protein sequence ID" value="GEO24182.1"/>
    <property type="molecule type" value="Genomic_DNA"/>
</dbReference>
<dbReference type="InterPro" id="IPR013320">
    <property type="entry name" value="ConA-like_dom_sf"/>
</dbReference>
<dbReference type="GO" id="GO:0004553">
    <property type="term" value="F:hydrolase activity, hydrolyzing O-glycosyl compounds"/>
    <property type="evidence" value="ECO:0007669"/>
    <property type="project" value="UniProtKB-ARBA"/>
</dbReference>
<reference evidence="1 2" key="1">
    <citation type="submission" date="2019-07" db="EMBL/GenBank/DDBJ databases">
        <title>Whole genome shotgun sequence of Cyclobacterium qasimii NBRC 106168.</title>
        <authorList>
            <person name="Hosoyama A."/>
            <person name="Uohara A."/>
            <person name="Ohji S."/>
            <person name="Ichikawa N."/>
        </authorList>
    </citation>
    <scope>NUCLEOTIDE SEQUENCE [LARGE SCALE GENOMIC DNA]</scope>
    <source>
        <strain evidence="1 2">NBRC 106168</strain>
    </source>
</reference>
<dbReference type="RefSeq" id="WP_020893990.1">
    <property type="nucleotide sequence ID" value="NZ_BJYV01000043.1"/>
</dbReference>
<dbReference type="PROSITE" id="PS51257">
    <property type="entry name" value="PROKAR_LIPOPROTEIN"/>
    <property type="match status" value="1"/>
</dbReference>
<dbReference type="Proteomes" id="UP000321301">
    <property type="component" value="Unassembled WGS sequence"/>
</dbReference>
<name>A0A512CIY9_9BACT</name>
<dbReference type="InterPro" id="IPR013783">
    <property type="entry name" value="Ig-like_fold"/>
</dbReference>
<dbReference type="Gene3D" id="2.60.120.200">
    <property type="match status" value="1"/>
</dbReference>